<dbReference type="InterPro" id="IPR009936">
    <property type="entry name" value="DUF1468"/>
</dbReference>
<evidence type="ECO:0000313" key="4">
    <source>
        <dbReference type="Proteomes" id="UP000469011"/>
    </source>
</evidence>
<protein>
    <recommendedName>
        <fullName evidence="2">DUF1468 domain-containing protein</fullName>
    </recommendedName>
</protein>
<keyword evidence="1" id="KW-1133">Transmembrane helix</keyword>
<name>A0A6N9T7B1_9HYPH</name>
<reference evidence="3 4" key="1">
    <citation type="submission" date="2020-01" db="EMBL/GenBank/DDBJ databases">
        <title>Jiella pacifica sp. nov.</title>
        <authorList>
            <person name="Xue Z."/>
            <person name="Zhu S."/>
            <person name="Chen J."/>
            <person name="Yang J."/>
        </authorList>
    </citation>
    <scope>NUCLEOTIDE SEQUENCE [LARGE SCALE GENOMIC DNA]</scope>
    <source>
        <strain evidence="3 4">40Bstr34</strain>
    </source>
</reference>
<dbReference type="RefSeq" id="WP_163464373.1">
    <property type="nucleotide sequence ID" value="NZ_JAAAMG010000013.1"/>
</dbReference>
<keyword evidence="1" id="KW-0472">Membrane</keyword>
<comment type="caution">
    <text evidence="3">The sequence shown here is derived from an EMBL/GenBank/DDBJ whole genome shotgun (WGS) entry which is preliminary data.</text>
</comment>
<proteinExistence type="predicted"/>
<feature type="transmembrane region" description="Helical" evidence="1">
    <location>
        <begin position="12"/>
        <end position="32"/>
    </location>
</feature>
<accession>A0A6N9T7B1</accession>
<keyword evidence="4" id="KW-1185">Reference proteome</keyword>
<dbReference type="Proteomes" id="UP000469011">
    <property type="component" value="Unassembled WGS sequence"/>
</dbReference>
<feature type="transmembrane region" description="Helical" evidence="1">
    <location>
        <begin position="44"/>
        <end position="65"/>
    </location>
</feature>
<sequence length="158" mass="18303">MRSRLLGDGRLVLPAVLFVVTTIYLYQAFQIHPQYDEGIVGPRFLPIVVSIVMYAGLGFLVFDILRDRSPRPERAKLEFRNFLPAVAVILATLVYIAVFETIGYVISTLIYVFALLFVFKFDQNVLWRVIYSIVITAVFYILFHTLFDVRLPTLTEWF</sequence>
<evidence type="ECO:0000313" key="3">
    <source>
        <dbReference type="EMBL" id="NDW05956.1"/>
    </source>
</evidence>
<dbReference type="AlphaFoldDB" id="A0A6N9T7B1"/>
<organism evidence="3 4">
    <name type="scientific">Jiella pacifica</name>
    <dbReference type="NCBI Taxonomy" id="2696469"/>
    <lineage>
        <taxon>Bacteria</taxon>
        <taxon>Pseudomonadati</taxon>
        <taxon>Pseudomonadota</taxon>
        <taxon>Alphaproteobacteria</taxon>
        <taxon>Hyphomicrobiales</taxon>
        <taxon>Aurantimonadaceae</taxon>
        <taxon>Jiella</taxon>
    </lineage>
</organism>
<gene>
    <name evidence="3" type="ORF">GTK09_16165</name>
</gene>
<keyword evidence="1" id="KW-0812">Transmembrane</keyword>
<dbReference type="Pfam" id="PF07331">
    <property type="entry name" value="TctB"/>
    <property type="match status" value="1"/>
</dbReference>
<feature type="transmembrane region" description="Helical" evidence="1">
    <location>
        <begin position="77"/>
        <end position="96"/>
    </location>
</feature>
<feature type="transmembrane region" description="Helical" evidence="1">
    <location>
        <begin position="126"/>
        <end position="147"/>
    </location>
</feature>
<evidence type="ECO:0000259" key="2">
    <source>
        <dbReference type="Pfam" id="PF07331"/>
    </source>
</evidence>
<feature type="domain" description="DUF1468" evidence="2">
    <location>
        <begin position="13"/>
        <end position="152"/>
    </location>
</feature>
<feature type="transmembrane region" description="Helical" evidence="1">
    <location>
        <begin position="102"/>
        <end position="119"/>
    </location>
</feature>
<evidence type="ECO:0000256" key="1">
    <source>
        <dbReference type="SAM" id="Phobius"/>
    </source>
</evidence>
<dbReference type="EMBL" id="JAAAMG010000013">
    <property type="protein sequence ID" value="NDW05956.1"/>
    <property type="molecule type" value="Genomic_DNA"/>
</dbReference>